<feature type="domain" description="F-box" evidence="1">
    <location>
        <begin position="2"/>
        <end position="55"/>
    </location>
</feature>
<dbReference type="AlphaFoldDB" id="A0A8H5HQ69"/>
<dbReference type="Proteomes" id="UP000518752">
    <property type="component" value="Unassembled WGS sequence"/>
</dbReference>
<comment type="caution">
    <text evidence="2">The sequence shown here is derived from an EMBL/GenBank/DDBJ whole genome shotgun (WGS) entry which is preliminary data.</text>
</comment>
<organism evidence="2 3">
    <name type="scientific">Collybiopsis confluens</name>
    <dbReference type="NCBI Taxonomy" id="2823264"/>
    <lineage>
        <taxon>Eukaryota</taxon>
        <taxon>Fungi</taxon>
        <taxon>Dikarya</taxon>
        <taxon>Basidiomycota</taxon>
        <taxon>Agaricomycotina</taxon>
        <taxon>Agaricomycetes</taxon>
        <taxon>Agaricomycetidae</taxon>
        <taxon>Agaricales</taxon>
        <taxon>Marasmiineae</taxon>
        <taxon>Omphalotaceae</taxon>
        <taxon>Collybiopsis</taxon>
    </lineage>
</organism>
<evidence type="ECO:0000313" key="2">
    <source>
        <dbReference type="EMBL" id="KAF5387539.1"/>
    </source>
</evidence>
<name>A0A8H5HQ69_9AGAR</name>
<dbReference type="SUPFAM" id="SSF81383">
    <property type="entry name" value="F-box domain"/>
    <property type="match status" value="1"/>
</dbReference>
<evidence type="ECO:0000313" key="3">
    <source>
        <dbReference type="Proteomes" id="UP000518752"/>
    </source>
</evidence>
<dbReference type="OrthoDB" id="3246221at2759"/>
<dbReference type="InterPro" id="IPR036047">
    <property type="entry name" value="F-box-like_dom_sf"/>
</dbReference>
<sequence length="518" mass="58203">MSASISSLPSELLLDIFRNVQSGPLGAKYDIVHVSRVCRLWRDLSLSASAFWSSISVDRASVCSDLRSVDPYTASESEVFPWVTTLLHRSGRQLLDVEINMEGARFDRSRIGSDYVYSFIWTTKHSIVLSRLLAPHASRLRTVTITSETWRPVPFLAICLVGMPMSSLKEWHCDVTQLSPPSDYEFVPDADGNTFISALEAPHDTRGVVEVSAEGYGAEIYPNLTVLCLYGVVQRWNSLLPCNLVELSLEYIPVQNRPSYRDLRAFLLANERSLESLRLWAAISVESGSNFTLSNLRTLSIGFMYPEEAVSFASKLSLPKLTDLEIYDMTARDPQNFQSARMMLATTILLQLYLVMISQWPLSQLQHLTLRSSTFPIAPFEELDVAHTDGHASPFVPVFLSFLLQCSSLQRLRLVDPDKTTLRALVTPVYISGVDEAPLPCMTLEELVINCERFEDVRSFFLRNSLCALSQTIVTRKIDRIFLEDAPPSWLAILGIYISRAADREVENVVGPWICSPS</sequence>
<dbReference type="InterPro" id="IPR001810">
    <property type="entry name" value="F-box_dom"/>
</dbReference>
<accession>A0A8H5HQ69</accession>
<protein>
    <recommendedName>
        <fullName evidence="1">F-box domain-containing protein</fullName>
    </recommendedName>
</protein>
<proteinExistence type="predicted"/>
<reference evidence="2 3" key="1">
    <citation type="journal article" date="2020" name="ISME J.">
        <title>Uncovering the hidden diversity of litter-decomposition mechanisms in mushroom-forming fungi.</title>
        <authorList>
            <person name="Floudas D."/>
            <person name="Bentzer J."/>
            <person name="Ahren D."/>
            <person name="Johansson T."/>
            <person name="Persson P."/>
            <person name="Tunlid A."/>
        </authorList>
    </citation>
    <scope>NUCLEOTIDE SEQUENCE [LARGE SCALE GENOMIC DNA]</scope>
    <source>
        <strain evidence="2 3">CBS 406.79</strain>
    </source>
</reference>
<keyword evidence="3" id="KW-1185">Reference proteome</keyword>
<evidence type="ECO:0000259" key="1">
    <source>
        <dbReference type="PROSITE" id="PS50181"/>
    </source>
</evidence>
<gene>
    <name evidence="2" type="ORF">D9757_006546</name>
</gene>
<dbReference type="PROSITE" id="PS50181">
    <property type="entry name" value="FBOX"/>
    <property type="match status" value="1"/>
</dbReference>
<dbReference type="SUPFAM" id="SSF52047">
    <property type="entry name" value="RNI-like"/>
    <property type="match status" value="1"/>
</dbReference>
<dbReference type="Pfam" id="PF12937">
    <property type="entry name" value="F-box-like"/>
    <property type="match status" value="1"/>
</dbReference>
<dbReference type="EMBL" id="JAACJN010000031">
    <property type="protein sequence ID" value="KAF5387539.1"/>
    <property type="molecule type" value="Genomic_DNA"/>
</dbReference>
<dbReference type="Gene3D" id="1.20.1280.50">
    <property type="match status" value="1"/>
</dbReference>